<accession>A0A091D897</accession>
<dbReference type="Proteomes" id="UP000028990">
    <property type="component" value="Unassembled WGS sequence"/>
</dbReference>
<evidence type="ECO:0000313" key="1">
    <source>
        <dbReference type="EMBL" id="KFO26495.1"/>
    </source>
</evidence>
<sequence>MLTVKVRASWMKTAAIPSDTEVPSSFSYENSQVHSRKAIHSKLLENQQAKIFSSGSRLSAVGYNLQLGYQDSPSLRGCEPTLQLWPEAAGQSKLVELAVLEQFVAIRLRELHTRIGGCHRRKERSSNRVDDPGRPFSLYPWKRTMLVEEISSLEAVPGLLRSECDAVVDQLKQGCWELHFLRHHGDDVRPDTGEPAPKVTVLEFLVLSM</sequence>
<keyword evidence="2" id="KW-1185">Reference proteome</keyword>
<name>A0A091D897_FUKDA</name>
<gene>
    <name evidence="1" type="ORF">H920_12103</name>
</gene>
<evidence type="ECO:0000313" key="2">
    <source>
        <dbReference type="Proteomes" id="UP000028990"/>
    </source>
</evidence>
<dbReference type="EMBL" id="KN123175">
    <property type="protein sequence ID" value="KFO26495.1"/>
    <property type="molecule type" value="Genomic_DNA"/>
</dbReference>
<dbReference type="AlphaFoldDB" id="A0A091D897"/>
<organism evidence="1 2">
    <name type="scientific">Fukomys damarensis</name>
    <name type="common">Damaraland mole rat</name>
    <name type="synonym">Cryptomys damarensis</name>
    <dbReference type="NCBI Taxonomy" id="885580"/>
    <lineage>
        <taxon>Eukaryota</taxon>
        <taxon>Metazoa</taxon>
        <taxon>Chordata</taxon>
        <taxon>Craniata</taxon>
        <taxon>Vertebrata</taxon>
        <taxon>Euteleostomi</taxon>
        <taxon>Mammalia</taxon>
        <taxon>Eutheria</taxon>
        <taxon>Euarchontoglires</taxon>
        <taxon>Glires</taxon>
        <taxon>Rodentia</taxon>
        <taxon>Hystricomorpha</taxon>
        <taxon>Bathyergidae</taxon>
        <taxon>Fukomys</taxon>
    </lineage>
</organism>
<reference evidence="1 2" key="1">
    <citation type="submission" date="2013-11" db="EMBL/GenBank/DDBJ databases">
        <title>The Damaraland mole rat (Fukomys damarensis) genome and evolution of African mole rats.</title>
        <authorList>
            <person name="Gladyshev V.N."/>
            <person name="Fang X."/>
        </authorList>
    </citation>
    <scope>NUCLEOTIDE SEQUENCE [LARGE SCALE GENOMIC DNA]</scope>
    <source>
        <tissue evidence="1">Liver</tissue>
    </source>
</reference>
<proteinExistence type="predicted"/>
<protein>
    <submittedName>
        <fullName evidence="1">Zinc finger protein 24</fullName>
    </submittedName>
</protein>